<dbReference type="Pfam" id="PF00491">
    <property type="entry name" value="Arginase"/>
    <property type="match status" value="1"/>
</dbReference>
<proteinExistence type="inferred from homology"/>
<accession>A0A9X2KZA1</accession>
<comment type="similarity">
    <text evidence="5">Belongs to the arginase family.</text>
</comment>
<dbReference type="RefSeq" id="WP_241552618.1">
    <property type="nucleotide sequence ID" value="NZ_JANCNS010000003.1"/>
</dbReference>
<evidence type="ECO:0000256" key="5">
    <source>
        <dbReference type="PROSITE-ProRule" id="PRU00742"/>
    </source>
</evidence>
<dbReference type="InterPro" id="IPR023696">
    <property type="entry name" value="Ureohydrolase_dom_sf"/>
</dbReference>
<dbReference type="GO" id="GO:0008783">
    <property type="term" value="F:agmatinase activity"/>
    <property type="evidence" value="ECO:0007669"/>
    <property type="project" value="TreeGrafter"/>
</dbReference>
<gene>
    <name evidence="6" type="ORF">MKO06_13590</name>
</gene>
<keyword evidence="2" id="KW-0378">Hydrolase</keyword>
<dbReference type="AlphaFoldDB" id="A0A9X2KZA1"/>
<evidence type="ECO:0000256" key="2">
    <source>
        <dbReference type="ARBA" id="ARBA00022801"/>
    </source>
</evidence>
<protein>
    <submittedName>
        <fullName evidence="6">Formimidoylglutamase</fullName>
    </submittedName>
</protein>
<dbReference type="PANTHER" id="PTHR11358:SF35">
    <property type="entry name" value="FORMIMIDOYLGLUTAMASE"/>
    <property type="match status" value="1"/>
</dbReference>
<organism evidence="6 7">
    <name type="scientific">Christiangramia oceanisediminis</name>
    <dbReference type="NCBI Taxonomy" id="2920386"/>
    <lineage>
        <taxon>Bacteria</taxon>
        <taxon>Pseudomonadati</taxon>
        <taxon>Bacteroidota</taxon>
        <taxon>Flavobacteriia</taxon>
        <taxon>Flavobacteriales</taxon>
        <taxon>Flavobacteriaceae</taxon>
        <taxon>Christiangramia</taxon>
    </lineage>
</organism>
<keyword evidence="3" id="KW-0369">Histidine metabolism</keyword>
<name>A0A9X2KZA1_9FLAO</name>
<dbReference type="CDD" id="cd09988">
    <property type="entry name" value="Formimidoylglutamase"/>
    <property type="match status" value="1"/>
</dbReference>
<sequence length="337" mass="38093">MNGIKLCKPEHIDRLVAHRQGELKFGEKLQFVSNIEELKEHKAKYVILGISEDIGVRANHGRPGTSGAWDSFLSAFVNIQVNRFNNPENCILLGELECRDLMEKAEYIDDTDPNYHIKLGDMVEKIDDKLSTLIEQIIRANKIPVVIGGGHNNSFGNIKGASRALEQPINVINIDAHTDLRQLEHRHSGNGFSYAIEGWYLRNYSIFGLHKNYTPEYIFRQMEDSENIRYELAEDLLKLPNELPQNFEKALQFVGDTKFGFELDCDAIAHFPSSAISPAGFRLEQVRNFVSMASKNKNCCYFHICEAAPGKDNSTIVGKALTYLVTDFIGKSQPDLL</sequence>
<keyword evidence="7" id="KW-1185">Reference proteome</keyword>
<evidence type="ECO:0000256" key="3">
    <source>
        <dbReference type="ARBA" id="ARBA00022808"/>
    </source>
</evidence>
<keyword evidence="4" id="KW-0464">Manganese</keyword>
<dbReference type="GO" id="GO:0006547">
    <property type="term" value="P:L-histidine metabolic process"/>
    <property type="evidence" value="ECO:0007669"/>
    <property type="project" value="UniProtKB-KW"/>
</dbReference>
<reference evidence="6" key="1">
    <citation type="submission" date="2022-07" db="EMBL/GenBank/DDBJ databases">
        <title>Gramela sediminis sp. nov., isolated from deep-sea sediment of the Indian Ocean.</title>
        <authorList>
            <person name="Shi H."/>
        </authorList>
    </citation>
    <scope>NUCLEOTIDE SEQUENCE</scope>
    <source>
        <strain evidence="6">GC03-9</strain>
    </source>
</reference>
<dbReference type="Proteomes" id="UP001155280">
    <property type="component" value="Unassembled WGS sequence"/>
</dbReference>
<dbReference type="InterPro" id="IPR006035">
    <property type="entry name" value="Ureohydrolase"/>
</dbReference>
<evidence type="ECO:0000313" key="6">
    <source>
        <dbReference type="EMBL" id="MCP9200946.1"/>
    </source>
</evidence>
<dbReference type="PANTHER" id="PTHR11358">
    <property type="entry name" value="ARGINASE/AGMATINASE"/>
    <property type="match status" value="1"/>
</dbReference>
<dbReference type="PROSITE" id="PS51409">
    <property type="entry name" value="ARGINASE_2"/>
    <property type="match status" value="1"/>
</dbReference>
<dbReference type="GO" id="GO:0046872">
    <property type="term" value="F:metal ion binding"/>
    <property type="evidence" value="ECO:0007669"/>
    <property type="project" value="UniProtKB-KW"/>
</dbReference>
<dbReference type="EMBL" id="JANCNS010000003">
    <property type="protein sequence ID" value="MCP9200946.1"/>
    <property type="molecule type" value="Genomic_DNA"/>
</dbReference>
<evidence type="ECO:0000256" key="1">
    <source>
        <dbReference type="ARBA" id="ARBA00022723"/>
    </source>
</evidence>
<dbReference type="Gene3D" id="3.40.800.10">
    <property type="entry name" value="Ureohydrolase domain"/>
    <property type="match status" value="1"/>
</dbReference>
<dbReference type="GO" id="GO:0033389">
    <property type="term" value="P:putrescine biosynthetic process from arginine, via agmatine"/>
    <property type="evidence" value="ECO:0007669"/>
    <property type="project" value="TreeGrafter"/>
</dbReference>
<evidence type="ECO:0000313" key="7">
    <source>
        <dbReference type="Proteomes" id="UP001155280"/>
    </source>
</evidence>
<comment type="caution">
    <text evidence="6">The sequence shown here is derived from an EMBL/GenBank/DDBJ whole genome shotgun (WGS) entry which is preliminary data.</text>
</comment>
<evidence type="ECO:0000256" key="4">
    <source>
        <dbReference type="ARBA" id="ARBA00023211"/>
    </source>
</evidence>
<keyword evidence="1" id="KW-0479">Metal-binding</keyword>
<dbReference type="SUPFAM" id="SSF52768">
    <property type="entry name" value="Arginase/deacetylase"/>
    <property type="match status" value="1"/>
</dbReference>